<feature type="region of interest" description="Disordered" evidence="1">
    <location>
        <begin position="265"/>
        <end position="308"/>
    </location>
</feature>
<evidence type="ECO:0000313" key="3">
    <source>
        <dbReference type="Proteomes" id="UP000723463"/>
    </source>
</evidence>
<comment type="caution">
    <text evidence="2">The sequence shown here is derived from an EMBL/GenBank/DDBJ whole genome shotgun (WGS) entry which is preliminary data.</text>
</comment>
<feature type="compositionally biased region" description="Basic and acidic residues" evidence="1">
    <location>
        <begin position="156"/>
        <end position="168"/>
    </location>
</feature>
<proteinExistence type="predicted"/>
<feature type="compositionally biased region" description="Acidic residues" evidence="1">
    <location>
        <begin position="297"/>
        <end position="308"/>
    </location>
</feature>
<keyword evidence="3" id="KW-1185">Reference proteome</keyword>
<feature type="region of interest" description="Disordered" evidence="1">
    <location>
        <begin position="1"/>
        <end position="26"/>
    </location>
</feature>
<evidence type="ECO:0000256" key="1">
    <source>
        <dbReference type="SAM" id="MobiDB-lite"/>
    </source>
</evidence>
<feature type="compositionally biased region" description="Acidic residues" evidence="1">
    <location>
        <begin position="266"/>
        <end position="287"/>
    </location>
</feature>
<reference evidence="2" key="1">
    <citation type="journal article" date="2020" name="Fungal Divers.">
        <title>Resolving the Mortierellaceae phylogeny through synthesis of multi-gene phylogenetics and phylogenomics.</title>
        <authorList>
            <person name="Vandepol N."/>
            <person name="Liber J."/>
            <person name="Desiro A."/>
            <person name="Na H."/>
            <person name="Kennedy M."/>
            <person name="Barry K."/>
            <person name="Grigoriev I.V."/>
            <person name="Miller A.N."/>
            <person name="O'Donnell K."/>
            <person name="Stajich J.E."/>
            <person name="Bonito G."/>
        </authorList>
    </citation>
    <scope>NUCLEOTIDE SEQUENCE</scope>
    <source>
        <strain evidence="2">NRRL 2591</strain>
    </source>
</reference>
<evidence type="ECO:0000313" key="2">
    <source>
        <dbReference type="EMBL" id="KAF9540794.1"/>
    </source>
</evidence>
<dbReference type="EMBL" id="JAAAXW010000187">
    <property type="protein sequence ID" value="KAF9540794.1"/>
    <property type="molecule type" value="Genomic_DNA"/>
</dbReference>
<feature type="region of interest" description="Disordered" evidence="1">
    <location>
        <begin position="142"/>
        <end position="197"/>
    </location>
</feature>
<feature type="compositionally biased region" description="Polar residues" evidence="1">
    <location>
        <begin position="170"/>
        <end position="182"/>
    </location>
</feature>
<name>A0A9P6K0Z8_9FUNG</name>
<dbReference type="Proteomes" id="UP000723463">
    <property type="component" value="Unassembled WGS sequence"/>
</dbReference>
<feature type="compositionally biased region" description="Low complexity" evidence="1">
    <location>
        <begin position="15"/>
        <end position="26"/>
    </location>
</feature>
<sequence length="308" mass="34511">MVDKEQHKRRRDSSCESSSTPESVDSLHQVFELQADGTLLPILDPSPSDPSPAKRMRNSRANRCRFLHFLSDDESDIDRLSTKLKADLRRRRPLNGFIGSNRTHRTTAMGRVARSGGSAATIAGSSHAHEEPYCASNAMDATVSGMSQEEEDALSDQEHQMYQEEPSAKGEQSSLDSSNPDHQTMVLYKGPRSVSLTPHPQAVEWSRWMDDEANGLAELQGHDMVLYQRDPIGREPSSRFNQGRRIIWEEDDTLDDNLDSSVLIEELNDDDGDDDDDDGNLADDEEYNLSSDAPLMDLEEQVTDMDID</sequence>
<dbReference type="AlphaFoldDB" id="A0A9P6K0Z8"/>
<accession>A0A9P6K0Z8</accession>
<feature type="region of interest" description="Disordered" evidence="1">
    <location>
        <begin position="38"/>
        <end position="59"/>
    </location>
</feature>
<protein>
    <submittedName>
        <fullName evidence="2">Uncharacterized protein</fullName>
    </submittedName>
</protein>
<gene>
    <name evidence="2" type="ORF">EC957_003716</name>
</gene>
<organism evidence="2 3">
    <name type="scientific">Mortierella hygrophila</name>
    <dbReference type="NCBI Taxonomy" id="979708"/>
    <lineage>
        <taxon>Eukaryota</taxon>
        <taxon>Fungi</taxon>
        <taxon>Fungi incertae sedis</taxon>
        <taxon>Mucoromycota</taxon>
        <taxon>Mortierellomycotina</taxon>
        <taxon>Mortierellomycetes</taxon>
        <taxon>Mortierellales</taxon>
        <taxon>Mortierellaceae</taxon>
        <taxon>Mortierella</taxon>
    </lineage>
</organism>